<feature type="compositionally biased region" description="Polar residues" evidence="5">
    <location>
        <begin position="287"/>
        <end position="305"/>
    </location>
</feature>
<dbReference type="SUPFAM" id="SSF56112">
    <property type="entry name" value="Protein kinase-like (PK-like)"/>
    <property type="match status" value="1"/>
</dbReference>
<sequence>GAMQAMVSKNIVHRDLKPQNILLSYDVKKPAPEDIKLKIADFGFARFLQDGVMAATLCGSPMYMAPEVIMSLKYDSKADLWSIGTIVFQCLTGRAPFQRQTPQALKYYYEKNARLAPKIPEGTSPQLADLLLGLLKRDSGDRMDFDTFFHHRFIRPPPTSAPSNAKRKNVPQISVEMKEALPDVLPSSSSPQADNGSFDAGTLLLGSNKKRKDSSDNNSQEEEEEDLEEELESGSKSPPTVDDFVIVPSTLSMDSAEQHSRNKVVRPSRKPTSTPIPVPSQKAAYQIIQQSIVRSRSKSGDSIMSSGEDVETNKTSPDEENKRRTRKGSCGGSSVADIRQMSPPNVQFTMGTPPLGHRRRTSSSSSAGGGTPPPLNILTTPSASPIRRSPSGNVSALPPILGSPVNSLTMPHNDNNRTTVALVSSGGDGRIRRSSEVGRNTILLNYGVKSSSLMNLPRRSSFTSGNNNKEYSSSPGGNEFFFPDGVPLLPPPDLSEDTLLSPEHTEILHKLRFISLLIDTIIDVARERLHPFR</sequence>
<evidence type="ECO:0000256" key="3">
    <source>
        <dbReference type="ARBA" id="ARBA00022777"/>
    </source>
</evidence>
<dbReference type="GO" id="GO:0010508">
    <property type="term" value="P:positive regulation of autophagy"/>
    <property type="evidence" value="ECO:0007669"/>
    <property type="project" value="TreeGrafter"/>
</dbReference>
<evidence type="ECO:0000256" key="1">
    <source>
        <dbReference type="ARBA" id="ARBA00022679"/>
    </source>
</evidence>
<dbReference type="InterPro" id="IPR000719">
    <property type="entry name" value="Prot_kinase_dom"/>
</dbReference>
<keyword evidence="4" id="KW-0067">ATP-binding</keyword>
<feature type="compositionally biased region" description="Polar residues" evidence="5">
    <location>
        <begin position="186"/>
        <end position="195"/>
    </location>
</feature>
<dbReference type="GO" id="GO:0005524">
    <property type="term" value="F:ATP binding"/>
    <property type="evidence" value="ECO:0007669"/>
    <property type="project" value="UniProtKB-KW"/>
</dbReference>
<evidence type="ECO:0000256" key="4">
    <source>
        <dbReference type="ARBA" id="ARBA00022840"/>
    </source>
</evidence>
<dbReference type="InterPro" id="IPR008271">
    <property type="entry name" value="Ser/Thr_kinase_AS"/>
</dbReference>
<feature type="domain" description="Protein kinase" evidence="6">
    <location>
        <begin position="1"/>
        <end position="154"/>
    </location>
</feature>
<dbReference type="PROSITE" id="PS50011">
    <property type="entry name" value="PROTEIN_KINASE_DOM"/>
    <property type="match status" value="1"/>
</dbReference>
<dbReference type="GO" id="GO:0005776">
    <property type="term" value="C:autophagosome"/>
    <property type="evidence" value="ECO:0007669"/>
    <property type="project" value="TreeGrafter"/>
</dbReference>
<dbReference type="EMBL" id="CP045905">
    <property type="protein sequence ID" value="QQP36626.1"/>
    <property type="molecule type" value="Genomic_DNA"/>
</dbReference>
<dbReference type="PROSITE" id="PS00108">
    <property type="entry name" value="PROTEIN_KINASE_ST"/>
    <property type="match status" value="1"/>
</dbReference>
<accession>A0A7T8JWD6</accession>
<name>A0A7T8JWD6_CALRO</name>
<evidence type="ECO:0000256" key="5">
    <source>
        <dbReference type="SAM" id="MobiDB-lite"/>
    </source>
</evidence>
<dbReference type="GO" id="GO:0004674">
    <property type="term" value="F:protein serine/threonine kinase activity"/>
    <property type="evidence" value="ECO:0007669"/>
    <property type="project" value="InterPro"/>
</dbReference>
<feature type="non-terminal residue" evidence="7">
    <location>
        <position position="1"/>
    </location>
</feature>
<dbReference type="GO" id="GO:0034727">
    <property type="term" value="P:piecemeal microautophagy of the nucleus"/>
    <property type="evidence" value="ECO:0007669"/>
    <property type="project" value="TreeGrafter"/>
</dbReference>
<dbReference type="Pfam" id="PF00069">
    <property type="entry name" value="Pkinase"/>
    <property type="match status" value="1"/>
</dbReference>
<feature type="non-terminal residue" evidence="7">
    <location>
        <position position="533"/>
    </location>
</feature>
<evidence type="ECO:0000256" key="2">
    <source>
        <dbReference type="ARBA" id="ARBA00022741"/>
    </source>
</evidence>
<dbReference type="GO" id="GO:0048675">
    <property type="term" value="P:axon extension"/>
    <property type="evidence" value="ECO:0007669"/>
    <property type="project" value="TreeGrafter"/>
</dbReference>
<dbReference type="GO" id="GO:0005829">
    <property type="term" value="C:cytosol"/>
    <property type="evidence" value="ECO:0007669"/>
    <property type="project" value="TreeGrafter"/>
</dbReference>
<dbReference type="InterPro" id="IPR045269">
    <property type="entry name" value="Atg1-like"/>
</dbReference>
<reference evidence="8" key="1">
    <citation type="submission" date="2021-01" db="EMBL/GenBank/DDBJ databases">
        <title>Caligus Genome Assembly.</title>
        <authorList>
            <person name="Gallardo-Escarate C."/>
        </authorList>
    </citation>
    <scope>NUCLEOTIDE SEQUENCE [LARGE SCALE GENOMIC DNA]</scope>
</reference>
<dbReference type="GO" id="GO:0061709">
    <property type="term" value="P:reticulophagy"/>
    <property type="evidence" value="ECO:0007669"/>
    <property type="project" value="TreeGrafter"/>
</dbReference>
<dbReference type="InterPro" id="IPR011009">
    <property type="entry name" value="Kinase-like_dom_sf"/>
</dbReference>
<evidence type="ECO:0000259" key="6">
    <source>
        <dbReference type="PROSITE" id="PS50011"/>
    </source>
</evidence>
<dbReference type="AlphaFoldDB" id="A0A7T8JWD6"/>
<keyword evidence="2" id="KW-0547">Nucleotide-binding</keyword>
<proteinExistence type="predicted"/>
<dbReference type="SMART" id="SM00220">
    <property type="entry name" value="S_TKc"/>
    <property type="match status" value="1"/>
</dbReference>
<keyword evidence="3 7" id="KW-0418">Kinase</keyword>
<feature type="region of interest" description="Disordered" evidence="5">
    <location>
        <begin position="183"/>
        <end position="398"/>
    </location>
</feature>
<dbReference type="GO" id="GO:0000045">
    <property type="term" value="P:autophagosome assembly"/>
    <property type="evidence" value="ECO:0007669"/>
    <property type="project" value="TreeGrafter"/>
</dbReference>
<dbReference type="PANTHER" id="PTHR24348">
    <property type="entry name" value="SERINE/THREONINE-PROTEIN KINASE UNC-51-RELATED"/>
    <property type="match status" value="1"/>
</dbReference>
<feature type="compositionally biased region" description="Acidic residues" evidence="5">
    <location>
        <begin position="219"/>
        <end position="232"/>
    </location>
</feature>
<keyword evidence="8" id="KW-1185">Reference proteome</keyword>
<dbReference type="GO" id="GO:0034045">
    <property type="term" value="C:phagophore assembly site membrane"/>
    <property type="evidence" value="ECO:0007669"/>
    <property type="project" value="TreeGrafter"/>
</dbReference>
<dbReference type="PANTHER" id="PTHR24348:SF22">
    <property type="entry name" value="NON-SPECIFIC SERINE_THREONINE PROTEIN KINASE"/>
    <property type="match status" value="1"/>
</dbReference>
<dbReference type="FunFam" id="1.10.510.10:FF:000493">
    <property type="entry name" value="serine/threonine-protein kinase unc-51 isoform X2"/>
    <property type="match status" value="1"/>
</dbReference>
<protein>
    <submittedName>
        <fullName evidence="7">Serine/threonineprotein kinase ULK2like</fullName>
    </submittedName>
</protein>
<dbReference type="OrthoDB" id="346907at2759"/>
<dbReference type="Gene3D" id="1.10.510.10">
    <property type="entry name" value="Transferase(Phosphotransferase) domain 1"/>
    <property type="match status" value="1"/>
</dbReference>
<dbReference type="Proteomes" id="UP000595437">
    <property type="component" value="Chromosome 16"/>
</dbReference>
<dbReference type="GO" id="GO:0000422">
    <property type="term" value="P:autophagy of mitochondrion"/>
    <property type="evidence" value="ECO:0007669"/>
    <property type="project" value="TreeGrafter"/>
</dbReference>
<gene>
    <name evidence="7" type="ORF">FKW44_021784</name>
</gene>
<keyword evidence="1" id="KW-0808">Transferase</keyword>
<dbReference type="GO" id="GO:0042594">
    <property type="term" value="P:response to starvation"/>
    <property type="evidence" value="ECO:0007669"/>
    <property type="project" value="TreeGrafter"/>
</dbReference>
<organism evidence="7 8">
    <name type="scientific">Caligus rogercresseyi</name>
    <name type="common">Sea louse</name>
    <dbReference type="NCBI Taxonomy" id="217165"/>
    <lineage>
        <taxon>Eukaryota</taxon>
        <taxon>Metazoa</taxon>
        <taxon>Ecdysozoa</taxon>
        <taxon>Arthropoda</taxon>
        <taxon>Crustacea</taxon>
        <taxon>Multicrustacea</taxon>
        <taxon>Hexanauplia</taxon>
        <taxon>Copepoda</taxon>
        <taxon>Siphonostomatoida</taxon>
        <taxon>Caligidae</taxon>
        <taxon>Caligus</taxon>
    </lineage>
</organism>
<evidence type="ECO:0000313" key="7">
    <source>
        <dbReference type="EMBL" id="QQP36626.1"/>
    </source>
</evidence>
<evidence type="ECO:0000313" key="8">
    <source>
        <dbReference type="Proteomes" id="UP000595437"/>
    </source>
</evidence>